<sequence length="127" mass="13855">MSWLGAALPKRYGRRSHARARKFTREPRASLVDAWHVPRKRGASSPCDRSHRNSQPCEAMTPRPPPNSPERGIKLSAMPAGSLHQEEERGGGGGAPAHRDSANQLVKKDTGADEHAGQGHRQEVKSP</sequence>
<organism evidence="2 3">
    <name type="scientific">Aldrovandia affinis</name>
    <dbReference type="NCBI Taxonomy" id="143900"/>
    <lineage>
        <taxon>Eukaryota</taxon>
        <taxon>Metazoa</taxon>
        <taxon>Chordata</taxon>
        <taxon>Craniata</taxon>
        <taxon>Vertebrata</taxon>
        <taxon>Euteleostomi</taxon>
        <taxon>Actinopterygii</taxon>
        <taxon>Neopterygii</taxon>
        <taxon>Teleostei</taxon>
        <taxon>Notacanthiformes</taxon>
        <taxon>Halosauridae</taxon>
        <taxon>Aldrovandia</taxon>
    </lineage>
</organism>
<evidence type="ECO:0000313" key="2">
    <source>
        <dbReference type="EMBL" id="KAJ8396371.1"/>
    </source>
</evidence>
<feature type="region of interest" description="Disordered" evidence="1">
    <location>
        <begin position="1"/>
        <end position="127"/>
    </location>
</feature>
<comment type="caution">
    <text evidence="2">The sequence shown here is derived from an EMBL/GenBank/DDBJ whole genome shotgun (WGS) entry which is preliminary data.</text>
</comment>
<gene>
    <name evidence="2" type="ORF">AAFF_G00019480</name>
</gene>
<reference evidence="2" key="1">
    <citation type="journal article" date="2023" name="Science">
        <title>Genome structures resolve the early diversification of teleost fishes.</title>
        <authorList>
            <person name="Parey E."/>
            <person name="Louis A."/>
            <person name="Montfort J."/>
            <person name="Bouchez O."/>
            <person name="Roques C."/>
            <person name="Iampietro C."/>
            <person name="Lluch J."/>
            <person name="Castinel A."/>
            <person name="Donnadieu C."/>
            <person name="Desvignes T."/>
            <person name="Floi Bucao C."/>
            <person name="Jouanno E."/>
            <person name="Wen M."/>
            <person name="Mejri S."/>
            <person name="Dirks R."/>
            <person name="Jansen H."/>
            <person name="Henkel C."/>
            <person name="Chen W.J."/>
            <person name="Zahm M."/>
            <person name="Cabau C."/>
            <person name="Klopp C."/>
            <person name="Thompson A.W."/>
            <person name="Robinson-Rechavi M."/>
            <person name="Braasch I."/>
            <person name="Lecointre G."/>
            <person name="Bobe J."/>
            <person name="Postlethwait J.H."/>
            <person name="Berthelot C."/>
            <person name="Roest Crollius H."/>
            <person name="Guiguen Y."/>
        </authorList>
    </citation>
    <scope>NUCLEOTIDE SEQUENCE</scope>
    <source>
        <strain evidence="2">NC1722</strain>
    </source>
</reference>
<evidence type="ECO:0000313" key="3">
    <source>
        <dbReference type="Proteomes" id="UP001221898"/>
    </source>
</evidence>
<feature type="compositionally biased region" description="Basic and acidic residues" evidence="1">
    <location>
        <begin position="97"/>
        <end position="127"/>
    </location>
</feature>
<name>A0AAD7WGL7_9TELE</name>
<evidence type="ECO:0000256" key="1">
    <source>
        <dbReference type="SAM" id="MobiDB-lite"/>
    </source>
</evidence>
<proteinExistence type="predicted"/>
<keyword evidence="3" id="KW-1185">Reference proteome</keyword>
<protein>
    <submittedName>
        <fullName evidence="2">Uncharacterized protein</fullName>
    </submittedName>
</protein>
<feature type="compositionally biased region" description="Basic residues" evidence="1">
    <location>
        <begin position="11"/>
        <end position="22"/>
    </location>
</feature>
<dbReference type="Proteomes" id="UP001221898">
    <property type="component" value="Unassembled WGS sequence"/>
</dbReference>
<accession>A0AAD7WGL7</accession>
<dbReference type="AlphaFoldDB" id="A0AAD7WGL7"/>
<dbReference type="EMBL" id="JAINUG010000107">
    <property type="protein sequence ID" value="KAJ8396371.1"/>
    <property type="molecule type" value="Genomic_DNA"/>
</dbReference>